<proteinExistence type="predicted"/>
<gene>
    <name evidence="1" type="ORF">SASPL_134854</name>
    <name evidence="2" type="ORF">SASPL_134856</name>
</gene>
<keyword evidence="3" id="KW-1185">Reference proteome</keyword>
<accession>A0A8X8WXJ3</accession>
<dbReference type="EMBL" id="PNBA02000013">
    <property type="protein sequence ID" value="KAG6402654.1"/>
    <property type="molecule type" value="Genomic_DNA"/>
</dbReference>
<name>A0A8X8WXJ3_SALSN</name>
<protein>
    <submittedName>
        <fullName evidence="1">Uncharacterized protein</fullName>
    </submittedName>
</protein>
<dbReference type="PANTHER" id="PTHR48470">
    <property type="entry name" value="CELL DIVISION CONTROL PROTEIN 48 C ISOFORM 1"/>
    <property type="match status" value="1"/>
</dbReference>
<reference evidence="1" key="2">
    <citation type="submission" date="2020-08" db="EMBL/GenBank/DDBJ databases">
        <title>Plant Genome Project.</title>
        <authorList>
            <person name="Zhang R.-G."/>
        </authorList>
    </citation>
    <scope>NUCLEOTIDE SEQUENCE</scope>
    <source>
        <strain evidence="1">Huo1</strain>
        <tissue evidence="1">Leaf</tissue>
    </source>
</reference>
<dbReference type="PANTHER" id="PTHR48470:SF1">
    <property type="entry name" value="CELL DIVISION CONTROL PROTEIN 48 C ISOFORM 1"/>
    <property type="match status" value="1"/>
</dbReference>
<evidence type="ECO:0000313" key="1">
    <source>
        <dbReference type="EMBL" id="KAG6402652.1"/>
    </source>
</evidence>
<evidence type="ECO:0000313" key="2">
    <source>
        <dbReference type="EMBL" id="KAG6402654.1"/>
    </source>
</evidence>
<dbReference type="AlphaFoldDB" id="A0A8X8WXJ3"/>
<sequence length="169" mass="19338">MGMKLMGNHFQWKELEDLGLTLDDSLQVVSLGKWGEELADLLFSLWSFRLWKDIEFNALTKEAGANFIHIKGTELLKFVWTKVDVLSRDDFTNSDLEEDEYVWKSEEYREDLYAPLPTPEERGEVLKVLARNKPIDAEVDLMALGKDAACENFSGSDLFALVHAILSLH</sequence>
<dbReference type="InterPro" id="IPR055278">
    <property type="entry name" value="CDC48c"/>
</dbReference>
<comment type="caution">
    <text evidence="1">The sequence shown here is derived from an EMBL/GenBank/DDBJ whole genome shotgun (WGS) entry which is preliminary data.</text>
</comment>
<dbReference type="GO" id="GO:0016887">
    <property type="term" value="F:ATP hydrolysis activity"/>
    <property type="evidence" value="ECO:0007669"/>
    <property type="project" value="InterPro"/>
</dbReference>
<evidence type="ECO:0000313" key="3">
    <source>
        <dbReference type="Proteomes" id="UP000298416"/>
    </source>
</evidence>
<dbReference type="Proteomes" id="UP000298416">
    <property type="component" value="Unassembled WGS sequence"/>
</dbReference>
<organism evidence="1">
    <name type="scientific">Salvia splendens</name>
    <name type="common">Scarlet sage</name>
    <dbReference type="NCBI Taxonomy" id="180675"/>
    <lineage>
        <taxon>Eukaryota</taxon>
        <taxon>Viridiplantae</taxon>
        <taxon>Streptophyta</taxon>
        <taxon>Embryophyta</taxon>
        <taxon>Tracheophyta</taxon>
        <taxon>Spermatophyta</taxon>
        <taxon>Magnoliopsida</taxon>
        <taxon>eudicotyledons</taxon>
        <taxon>Gunneridae</taxon>
        <taxon>Pentapetalae</taxon>
        <taxon>asterids</taxon>
        <taxon>lamiids</taxon>
        <taxon>Lamiales</taxon>
        <taxon>Lamiaceae</taxon>
        <taxon>Nepetoideae</taxon>
        <taxon>Mentheae</taxon>
        <taxon>Salviinae</taxon>
        <taxon>Salvia</taxon>
        <taxon>Salvia subgen. Calosphace</taxon>
        <taxon>core Calosphace</taxon>
    </lineage>
</organism>
<dbReference type="EMBL" id="PNBA02000013">
    <property type="protein sequence ID" value="KAG6402652.1"/>
    <property type="molecule type" value="Genomic_DNA"/>
</dbReference>
<dbReference type="Gene3D" id="1.10.8.60">
    <property type="match status" value="1"/>
</dbReference>
<reference evidence="1" key="1">
    <citation type="submission" date="2018-01" db="EMBL/GenBank/DDBJ databases">
        <authorList>
            <person name="Mao J.F."/>
        </authorList>
    </citation>
    <scope>NUCLEOTIDE SEQUENCE</scope>
    <source>
        <strain evidence="1">Huo1</strain>
        <tissue evidence="1">Leaf</tissue>
    </source>
</reference>